<comment type="subcellular location">
    <subcellularLocation>
        <location evidence="7">Cell inner membrane</location>
    </subcellularLocation>
    <subcellularLocation>
        <location evidence="1">Membrane</location>
        <topology evidence="1">Multi-pass membrane protein</topology>
    </subcellularLocation>
</comment>
<dbReference type="InterPro" id="IPR050321">
    <property type="entry name" value="Glycosyltr_2/OpgH_subfam"/>
</dbReference>
<dbReference type="PRINTS" id="PR01439">
    <property type="entry name" value="CELLSNTHASEA"/>
</dbReference>
<evidence type="ECO:0000256" key="2">
    <source>
        <dbReference type="ARBA" id="ARBA00022676"/>
    </source>
</evidence>
<evidence type="ECO:0000313" key="9">
    <source>
        <dbReference type="Proteomes" id="UP000192652"/>
    </source>
</evidence>
<dbReference type="PANTHER" id="PTHR43867:SF2">
    <property type="entry name" value="CELLULOSE SYNTHASE CATALYTIC SUBUNIT A [UDP-FORMING]"/>
    <property type="match status" value="1"/>
</dbReference>
<dbReference type="CDD" id="cd06421">
    <property type="entry name" value="CESA_CelA_like"/>
    <property type="match status" value="1"/>
</dbReference>
<keyword evidence="4 7" id="KW-0812">Transmembrane</keyword>
<keyword evidence="7" id="KW-0135">Cellulose biosynthesis</keyword>
<keyword evidence="7" id="KW-0997">Cell inner membrane</keyword>
<comment type="caution">
    <text evidence="8">The sequence shown here is derived from an EMBL/GenBank/DDBJ whole genome shotgun (WGS) entry which is preliminary data.</text>
</comment>
<dbReference type="PANTHER" id="PTHR43867">
    <property type="entry name" value="CELLULOSE SYNTHASE CATALYTIC SUBUNIT A [UDP-FORMING]"/>
    <property type="match status" value="1"/>
</dbReference>
<organism evidence="8 9">
    <name type="scientific">Xaviernesmea rhizosphaerae</name>
    <dbReference type="NCBI Taxonomy" id="1672749"/>
    <lineage>
        <taxon>Bacteria</taxon>
        <taxon>Pseudomonadati</taxon>
        <taxon>Pseudomonadota</taxon>
        <taxon>Alphaproteobacteria</taxon>
        <taxon>Hyphomicrobiales</taxon>
        <taxon>Rhizobiaceae</taxon>
        <taxon>Rhizobium/Agrobacterium group</taxon>
        <taxon>Xaviernesmea</taxon>
    </lineage>
</organism>
<name>A0ABX3PI12_9HYPH</name>
<evidence type="ECO:0000256" key="5">
    <source>
        <dbReference type="ARBA" id="ARBA00022989"/>
    </source>
</evidence>
<keyword evidence="5 7" id="KW-1133">Transmembrane helix</keyword>
<keyword evidence="7" id="KW-0973">c-di-GMP</keyword>
<feature type="transmembrane region" description="Helical" evidence="7">
    <location>
        <begin position="436"/>
        <end position="454"/>
    </location>
</feature>
<dbReference type="RefSeq" id="WP_081174045.1">
    <property type="nucleotide sequence ID" value="NZ_MSPX01000002.1"/>
</dbReference>
<evidence type="ECO:0000313" key="8">
    <source>
        <dbReference type="EMBL" id="OQP87760.1"/>
    </source>
</evidence>
<evidence type="ECO:0000256" key="6">
    <source>
        <dbReference type="ARBA" id="ARBA00023136"/>
    </source>
</evidence>
<evidence type="ECO:0000256" key="4">
    <source>
        <dbReference type="ARBA" id="ARBA00022692"/>
    </source>
</evidence>
<feature type="transmembrane region" description="Helical" evidence="7">
    <location>
        <begin position="539"/>
        <end position="561"/>
    </location>
</feature>
<dbReference type="NCBIfam" id="TIGR03030">
    <property type="entry name" value="CelA"/>
    <property type="match status" value="1"/>
</dbReference>
<feature type="transmembrane region" description="Helical" evidence="7">
    <location>
        <begin position="90"/>
        <end position="111"/>
    </location>
</feature>
<dbReference type="Proteomes" id="UP000192652">
    <property type="component" value="Unassembled WGS sequence"/>
</dbReference>
<feature type="transmembrane region" description="Helical" evidence="7">
    <location>
        <begin position="687"/>
        <end position="712"/>
    </location>
</feature>
<keyword evidence="9" id="KW-1185">Reference proteome</keyword>
<keyword evidence="6 7" id="KW-0472">Membrane</keyword>
<feature type="transmembrane region" description="Helical" evidence="7">
    <location>
        <begin position="26"/>
        <end position="45"/>
    </location>
</feature>
<feature type="transmembrane region" description="Helical" evidence="7">
    <location>
        <begin position="52"/>
        <end position="70"/>
    </location>
</feature>
<evidence type="ECO:0000256" key="1">
    <source>
        <dbReference type="ARBA" id="ARBA00004141"/>
    </source>
</evidence>
<feature type="transmembrane region" description="Helical" evidence="7">
    <location>
        <begin position="508"/>
        <end position="527"/>
    </location>
</feature>
<dbReference type="Gene3D" id="3.90.550.10">
    <property type="entry name" value="Spore Coat Polysaccharide Biosynthesis Protein SpsA, Chain A"/>
    <property type="match status" value="1"/>
</dbReference>
<comment type="cofactor">
    <cofactor evidence="7">
        <name>Mg(2+)</name>
        <dbReference type="ChEBI" id="CHEBI:18420"/>
    </cofactor>
</comment>
<comment type="catalytic activity">
    <reaction evidence="7">
        <text>[(1-&gt;4)-beta-D-glucosyl](n) + UDP-alpha-D-glucose = [(1-&gt;4)-beta-D-glucosyl](n+1) + UDP + H(+)</text>
        <dbReference type="Rhea" id="RHEA:19929"/>
        <dbReference type="Rhea" id="RHEA-COMP:10033"/>
        <dbReference type="Rhea" id="RHEA-COMP:10034"/>
        <dbReference type="ChEBI" id="CHEBI:15378"/>
        <dbReference type="ChEBI" id="CHEBI:18246"/>
        <dbReference type="ChEBI" id="CHEBI:58223"/>
        <dbReference type="ChEBI" id="CHEBI:58885"/>
        <dbReference type="EC" id="2.4.1.12"/>
    </reaction>
</comment>
<dbReference type="Pfam" id="PF13641">
    <property type="entry name" value="Glyco_tranf_2_3"/>
    <property type="match status" value="1"/>
</dbReference>
<dbReference type="EC" id="2.4.1.12" evidence="7"/>
<keyword evidence="3 7" id="KW-0808">Transferase</keyword>
<protein>
    <recommendedName>
        <fullName evidence="7">Cellulose synthase catalytic subunit [UDP-forming]</fullName>
        <ecNumber evidence="7">2.4.1.12</ecNumber>
    </recommendedName>
</protein>
<accession>A0ABX3PI12</accession>
<dbReference type="InterPro" id="IPR003919">
    <property type="entry name" value="Cell_synth_A"/>
</dbReference>
<comment type="pathway">
    <text evidence="7">Glycan metabolism; bacterial cellulose biosynthesis.</text>
</comment>
<comment type="function">
    <text evidence="7">Catalytic subunit of cellulose synthase. It polymerizes uridine 5'-diphosphate glucose to cellulose.</text>
</comment>
<dbReference type="EMBL" id="MSPX01000002">
    <property type="protein sequence ID" value="OQP87760.1"/>
    <property type="molecule type" value="Genomic_DNA"/>
</dbReference>
<reference evidence="8 9" key="1">
    <citation type="journal article" date="2017" name="Antonie Van Leeuwenhoek">
        <title>Rhizobium rhizosphaerae sp. nov., a novel species isolated from rice rhizosphere.</title>
        <authorList>
            <person name="Zhao J.J."/>
            <person name="Zhang J."/>
            <person name="Zhang R.J."/>
            <person name="Zhang C.W."/>
            <person name="Yin H.Q."/>
            <person name="Zhang X.X."/>
        </authorList>
    </citation>
    <scope>NUCLEOTIDE SEQUENCE [LARGE SCALE GENOMIC DNA]</scope>
    <source>
        <strain evidence="8 9">RD15</strain>
    </source>
</reference>
<dbReference type="InterPro" id="IPR029044">
    <property type="entry name" value="Nucleotide-diphossugar_trans"/>
</dbReference>
<feature type="transmembrane region" description="Helical" evidence="7">
    <location>
        <begin position="402"/>
        <end position="424"/>
    </location>
</feature>
<gene>
    <name evidence="8" type="ORF">BTR14_04165</name>
</gene>
<evidence type="ECO:0000256" key="3">
    <source>
        <dbReference type="ARBA" id="ARBA00022679"/>
    </source>
</evidence>
<dbReference type="SUPFAM" id="SSF53448">
    <property type="entry name" value="Nucleotide-diphospho-sugar transferases"/>
    <property type="match status" value="1"/>
</dbReference>
<evidence type="ECO:0000256" key="7">
    <source>
        <dbReference type="RuleBase" id="RU365020"/>
    </source>
</evidence>
<proteinExistence type="predicted"/>
<sequence length="738" mass="81930">MFRIISLALWVLSSLALFIFVLQPVGADVQLVVAGLTIAFLFVITRFDGKGLLRYIALATASIIVLRYAYWRTTSTLPPIDDLLSFIPGIALYVSEMFCIVMFFISVFVVADPIERETPALPADEDLPTVDVFVPSYNESAEILSLTLSAAAAMDYPRDKFKVYLLDDGGTDQKRNSNDPETAAAAQRRGAELKALCADLGVLYLTRALNNHAKAGNLNAGLERTSGDLIAVFDADHAPERRFLRETVGFFGKDPDLFLVQTPHFFANPDPVERNLGTYATMPSENEMFYTMIQKGLDRWNASFFCGSAAVLRREALEEVGGFSGITITEDCETALELHSRGWNSVYVDKPLITGLQPESFTSFIGQRSRWCRGMIQILILKNPLFKQGLTLAQRISYLSSCLFWMFPFVRATFLVAPLLFILFNLKIFNASAEDFLAYTVTYLVASEILRNYLYGRMRWPWISELYEYVQSVFLVRAIVSVLLNPRKPTFNVTDKGMSLTQRQLSSLAWPFFAIFAGLSMVLAVAIYRYQTEPALGDLILITGAWNILNLVIAGAALGIVTEQPTDVEGISLPVARKAELDLGTQTLPVLVRQMSSGRALIEVGKGSVTSLRPGDYGRLLLIDPPADVIIPSIPAFVGKPVNHDLRSYLIDLEPEAQHYAAVSTLLLSDLDLARQIRSDRQHRRNYILASLSLVRWAIVSPFAAVSALLSSRPEGGRISRRRRQVQADKATIATKAA</sequence>
<keyword evidence="2 7" id="KW-0328">Glycosyltransferase</keyword>
<keyword evidence="7" id="KW-1003">Cell membrane</keyword>